<evidence type="ECO:0000256" key="11">
    <source>
        <dbReference type="ARBA" id="ARBA00022840"/>
    </source>
</evidence>
<comment type="function">
    <text evidence="16">Catalyzes the phosphorylation of pantothenate (Pan), the first step in CoA biosynthesis.</text>
</comment>
<dbReference type="PANTHER" id="PTHR34265:SF1">
    <property type="entry name" value="TYPE III PANTOTHENATE KINASE"/>
    <property type="match status" value="1"/>
</dbReference>
<evidence type="ECO:0000313" key="17">
    <source>
        <dbReference type="EMBL" id="GLB54154.1"/>
    </source>
</evidence>
<reference evidence="17" key="1">
    <citation type="submission" date="2022-07" db="EMBL/GenBank/DDBJ databases">
        <title>Taxonomy of Novel Oxalotrophic and Methylotrophic Bacteria.</title>
        <authorList>
            <person name="Sahin N."/>
            <person name="Tani A."/>
        </authorList>
    </citation>
    <scope>NUCLEOTIDE SEQUENCE</scope>
    <source>
        <strain evidence="17">AM327</strain>
    </source>
</reference>
<accession>A0A9W6EVR8</accession>
<evidence type="ECO:0000256" key="2">
    <source>
        <dbReference type="ARBA" id="ARBA00001958"/>
    </source>
</evidence>
<sequence>MNLVIDVGNSFTKVAVFQNTIIEQLSSVPTEELLSTVTEILKNNSITHAIIASVVYVPNEVVTMLNNKTTLVLLSHELTLPFTNAYATPTTLGQDRLALIAGAAILYPKQPVLVIDAGTCITYDFINRDGVYHGGAIAPGLEMRLKAMHHFTKKLPLAQLTENIPVTGNSTQNCLLSGAVNGVTYEIDGFINEYAYKSKDLTVILTGGNTYFLSKRLKNSIFANSKFLLEALNGILNFKKLE</sequence>
<comment type="subunit">
    <text evidence="5 16">Homodimer.</text>
</comment>
<evidence type="ECO:0000256" key="16">
    <source>
        <dbReference type="HAMAP-Rule" id="MF_01274"/>
    </source>
</evidence>
<comment type="catalytic activity">
    <reaction evidence="1 16">
        <text>(R)-pantothenate + ATP = (R)-4'-phosphopantothenate + ADP + H(+)</text>
        <dbReference type="Rhea" id="RHEA:16373"/>
        <dbReference type="ChEBI" id="CHEBI:10986"/>
        <dbReference type="ChEBI" id="CHEBI:15378"/>
        <dbReference type="ChEBI" id="CHEBI:29032"/>
        <dbReference type="ChEBI" id="CHEBI:30616"/>
        <dbReference type="ChEBI" id="CHEBI:456216"/>
        <dbReference type="EC" id="2.7.1.33"/>
    </reaction>
</comment>
<dbReference type="NCBIfam" id="NF009853">
    <property type="entry name" value="PRK13320.1-5"/>
    <property type="match status" value="1"/>
</dbReference>
<feature type="active site" description="Proton acceptor" evidence="16">
    <location>
        <position position="95"/>
    </location>
</feature>
<dbReference type="Gene3D" id="3.30.420.40">
    <property type="match status" value="2"/>
</dbReference>
<dbReference type="RefSeq" id="WP_281756537.1">
    <property type="nucleotide sequence ID" value="NZ_BRVP01000038.1"/>
</dbReference>
<keyword evidence="10 16" id="KW-0418">Kinase</keyword>
<keyword evidence="8 16" id="KW-0808">Transferase</keyword>
<proteinExistence type="inferred from homology"/>
<dbReference type="Pfam" id="PF03309">
    <property type="entry name" value="Pan_kinase"/>
    <property type="match status" value="1"/>
</dbReference>
<evidence type="ECO:0000256" key="7">
    <source>
        <dbReference type="ARBA" id="ARBA00022490"/>
    </source>
</evidence>
<comment type="cofactor">
    <cofactor evidence="2">
        <name>K(+)</name>
        <dbReference type="ChEBI" id="CHEBI:29103"/>
    </cofactor>
</comment>
<dbReference type="InterPro" id="IPR004619">
    <property type="entry name" value="Type_III_PanK"/>
</dbReference>
<dbReference type="GO" id="GO:0015937">
    <property type="term" value="P:coenzyme A biosynthetic process"/>
    <property type="evidence" value="ECO:0007669"/>
    <property type="project" value="UniProtKB-UniRule"/>
</dbReference>
<dbReference type="NCBIfam" id="TIGR00671">
    <property type="entry name" value="baf"/>
    <property type="match status" value="1"/>
</dbReference>
<organism evidence="17 18">
    <name type="scientific">Neptunitalea chrysea</name>
    <dbReference type="NCBI Taxonomy" id="1647581"/>
    <lineage>
        <taxon>Bacteria</taxon>
        <taxon>Pseudomonadati</taxon>
        <taxon>Bacteroidota</taxon>
        <taxon>Flavobacteriia</taxon>
        <taxon>Flavobacteriales</taxon>
        <taxon>Flavobacteriaceae</taxon>
        <taxon>Neptunitalea</taxon>
    </lineage>
</organism>
<keyword evidence="16" id="KW-0479">Metal-binding</keyword>
<dbReference type="GO" id="GO:0005737">
    <property type="term" value="C:cytoplasm"/>
    <property type="evidence" value="ECO:0007669"/>
    <property type="project" value="UniProtKB-SubCell"/>
</dbReference>
<comment type="caution">
    <text evidence="17">The sequence shown here is derived from an EMBL/GenBank/DDBJ whole genome shotgun (WGS) entry which is preliminary data.</text>
</comment>
<feature type="binding site" evidence="16">
    <location>
        <position position="171"/>
    </location>
    <ligand>
        <name>substrate</name>
    </ligand>
</feature>
<feature type="binding site" evidence="16">
    <location>
        <begin position="6"/>
        <end position="13"/>
    </location>
    <ligand>
        <name>ATP</name>
        <dbReference type="ChEBI" id="CHEBI:30616"/>
    </ligand>
</feature>
<evidence type="ECO:0000256" key="8">
    <source>
        <dbReference type="ARBA" id="ARBA00022679"/>
    </source>
</evidence>
<evidence type="ECO:0000256" key="12">
    <source>
        <dbReference type="ARBA" id="ARBA00022958"/>
    </source>
</evidence>
<dbReference type="EC" id="2.7.1.33" evidence="6 16"/>
<evidence type="ECO:0000256" key="15">
    <source>
        <dbReference type="ARBA" id="ARBA00040883"/>
    </source>
</evidence>
<evidence type="ECO:0000256" key="14">
    <source>
        <dbReference type="ARBA" id="ARBA00038036"/>
    </source>
</evidence>
<dbReference type="Proteomes" id="UP001143545">
    <property type="component" value="Unassembled WGS sequence"/>
</dbReference>
<evidence type="ECO:0000256" key="6">
    <source>
        <dbReference type="ARBA" id="ARBA00012102"/>
    </source>
</evidence>
<dbReference type="CDD" id="cd24015">
    <property type="entry name" value="ASKHA_NBD_PanK-III"/>
    <property type="match status" value="1"/>
</dbReference>
<evidence type="ECO:0000256" key="4">
    <source>
        <dbReference type="ARBA" id="ARBA00005225"/>
    </source>
</evidence>
<evidence type="ECO:0000256" key="3">
    <source>
        <dbReference type="ARBA" id="ARBA00004496"/>
    </source>
</evidence>
<dbReference type="EMBL" id="BRVP01000038">
    <property type="protein sequence ID" value="GLB54154.1"/>
    <property type="molecule type" value="Genomic_DNA"/>
</dbReference>
<evidence type="ECO:0000256" key="10">
    <source>
        <dbReference type="ARBA" id="ARBA00022777"/>
    </source>
</evidence>
<dbReference type="AlphaFoldDB" id="A0A9W6EVR8"/>
<comment type="pathway">
    <text evidence="4 16">Cofactor biosynthesis; coenzyme A biosynthesis; CoA from (R)-pantothenate: step 1/5.</text>
</comment>
<comment type="subcellular location">
    <subcellularLocation>
        <location evidence="3 16">Cytoplasm</location>
    </subcellularLocation>
</comment>
<protein>
    <recommendedName>
        <fullName evidence="15 16">Type III pantothenate kinase</fullName>
        <ecNumber evidence="6 16">2.7.1.33</ecNumber>
    </recommendedName>
    <alternativeName>
        <fullName evidence="16">PanK-III</fullName>
    </alternativeName>
    <alternativeName>
        <fullName evidence="16">Pantothenic acid kinase</fullName>
    </alternativeName>
</protein>
<feature type="binding site" evidence="16">
    <location>
        <position position="116"/>
    </location>
    <ligand>
        <name>K(+)</name>
        <dbReference type="ChEBI" id="CHEBI:29103"/>
    </ligand>
</feature>
<keyword evidence="18" id="KW-1185">Reference proteome</keyword>
<keyword evidence="9 16" id="KW-0547">Nucleotide-binding</keyword>
<dbReference type="PANTHER" id="PTHR34265">
    <property type="entry name" value="TYPE III PANTOTHENATE KINASE"/>
    <property type="match status" value="1"/>
</dbReference>
<evidence type="ECO:0000256" key="1">
    <source>
        <dbReference type="ARBA" id="ARBA00001206"/>
    </source>
</evidence>
<keyword evidence="13 16" id="KW-0173">Coenzyme A biosynthesis</keyword>
<comment type="cofactor">
    <cofactor evidence="16">
        <name>NH4(+)</name>
        <dbReference type="ChEBI" id="CHEBI:28938"/>
    </cofactor>
    <cofactor evidence="16">
        <name>K(+)</name>
        <dbReference type="ChEBI" id="CHEBI:29103"/>
    </cofactor>
    <text evidence="16">A monovalent cation. Ammonium or potassium.</text>
</comment>
<dbReference type="GO" id="GO:0005524">
    <property type="term" value="F:ATP binding"/>
    <property type="evidence" value="ECO:0007669"/>
    <property type="project" value="UniProtKB-UniRule"/>
</dbReference>
<feature type="binding site" evidence="16">
    <location>
        <position position="86"/>
    </location>
    <ligand>
        <name>substrate</name>
    </ligand>
</feature>
<dbReference type="InterPro" id="IPR043129">
    <property type="entry name" value="ATPase_NBD"/>
</dbReference>
<evidence type="ECO:0000256" key="5">
    <source>
        <dbReference type="ARBA" id="ARBA00011738"/>
    </source>
</evidence>
<dbReference type="SUPFAM" id="SSF53067">
    <property type="entry name" value="Actin-like ATPase domain"/>
    <property type="match status" value="2"/>
</dbReference>
<keyword evidence="12 16" id="KW-0630">Potassium</keyword>
<keyword evidence="7 16" id="KW-0963">Cytoplasm</keyword>
<gene>
    <name evidence="16 17" type="primary">coaX</name>
    <name evidence="17" type="ORF">NBRC110019_31950</name>
</gene>
<evidence type="ECO:0000256" key="9">
    <source>
        <dbReference type="ARBA" id="ARBA00022741"/>
    </source>
</evidence>
<name>A0A9W6EVR8_9FLAO</name>
<dbReference type="GO" id="GO:0004594">
    <property type="term" value="F:pantothenate kinase activity"/>
    <property type="evidence" value="ECO:0007669"/>
    <property type="project" value="UniProtKB-UniRule"/>
</dbReference>
<keyword evidence="11 16" id="KW-0067">ATP-binding</keyword>
<evidence type="ECO:0000256" key="13">
    <source>
        <dbReference type="ARBA" id="ARBA00022993"/>
    </source>
</evidence>
<evidence type="ECO:0000313" key="18">
    <source>
        <dbReference type="Proteomes" id="UP001143545"/>
    </source>
</evidence>
<dbReference type="HAMAP" id="MF_01274">
    <property type="entry name" value="Pantothen_kinase_3"/>
    <property type="match status" value="1"/>
</dbReference>
<feature type="binding site" evidence="16">
    <location>
        <begin position="93"/>
        <end position="96"/>
    </location>
    <ligand>
        <name>substrate</name>
    </ligand>
</feature>
<comment type="similarity">
    <text evidence="14 16">Belongs to the type III pantothenate kinase family.</text>
</comment>
<dbReference type="GO" id="GO:0046872">
    <property type="term" value="F:metal ion binding"/>
    <property type="evidence" value="ECO:0007669"/>
    <property type="project" value="UniProtKB-KW"/>
</dbReference>
<feature type="binding site" evidence="16">
    <location>
        <position position="119"/>
    </location>
    <ligand>
        <name>ATP</name>
        <dbReference type="ChEBI" id="CHEBI:30616"/>
    </ligand>
</feature>